<comment type="caution">
    <text evidence="1">The sequence shown here is derived from an EMBL/GenBank/DDBJ whole genome shotgun (WGS) entry which is preliminary data.</text>
</comment>
<keyword evidence="2" id="KW-1185">Reference proteome</keyword>
<gene>
    <name evidence="1" type="ORF">O181_029519</name>
</gene>
<dbReference type="InterPro" id="IPR036397">
    <property type="entry name" value="RNaseH_sf"/>
</dbReference>
<accession>A0A9Q3H4M6</accession>
<dbReference type="GO" id="GO:0003676">
    <property type="term" value="F:nucleic acid binding"/>
    <property type="evidence" value="ECO:0007669"/>
    <property type="project" value="InterPro"/>
</dbReference>
<organism evidence="1 2">
    <name type="scientific">Austropuccinia psidii MF-1</name>
    <dbReference type="NCBI Taxonomy" id="1389203"/>
    <lineage>
        <taxon>Eukaryota</taxon>
        <taxon>Fungi</taxon>
        <taxon>Dikarya</taxon>
        <taxon>Basidiomycota</taxon>
        <taxon>Pucciniomycotina</taxon>
        <taxon>Pucciniomycetes</taxon>
        <taxon>Pucciniales</taxon>
        <taxon>Sphaerophragmiaceae</taxon>
        <taxon>Austropuccinia</taxon>
    </lineage>
</organism>
<dbReference type="AlphaFoldDB" id="A0A9Q3H4M6"/>
<sequence length="108" mass="12713">MIQTLGDMIRRFCAYGLDFKDSDGFTHDWCTLIPVLELAYKTSIHSSTRKAPEMLEKGWNPILPHDKLKKAIVDIHPAERCFEMIHDKARHHANRFMLDYFEYAREMG</sequence>
<dbReference type="Proteomes" id="UP000765509">
    <property type="component" value="Unassembled WGS sequence"/>
</dbReference>
<name>A0A9Q3H4M6_9BASI</name>
<dbReference type="EMBL" id="AVOT02010267">
    <property type="protein sequence ID" value="MBW0489804.1"/>
    <property type="molecule type" value="Genomic_DNA"/>
</dbReference>
<dbReference type="Gene3D" id="3.30.420.10">
    <property type="entry name" value="Ribonuclease H-like superfamily/Ribonuclease H"/>
    <property type="match status" value="1"/>
</dbReference>
<evidence type="ECO:0000313" key="2">
    <source>
        <dbReference type="Proteomes" id="UP000765509"/>
    </source>
</evidence>
<proteinExistence type="predicted"/>
<reference evidence="1" key="1">
    <citation type="submission" date="2021-03" db="EMBL/GenBank/DDBJ databases">
        <title>Draft genome sequence of rust myrtle Austropuccinia psidii MF-1, a brazilian biotype.</title>
        <authorList>
            <person name="Quecine M.C."/>
            <person name="Pachon D.M.R."/>
            <person name="Bonatelli M.L."/>
            <person name="Correr F.H."/>
            <person name="Franceschini L.M."/>
            <person name="Leite T.F."/>
            <person name="Margarido G.R.A."/>
            <person name="Almeida C.A."/>
            <person name="Ferrarezi J.A."/>
            <person name="Labate C.A."/>
        </authorList>
    </citation>
    <scope>NUCLEOTIDE SEQUENCE</scope>
    <source>
        <strain evidence="1">MF-1</strain>
    </source>
</reference>
<protein>
    <submittedName>
        <fullName evidence="1">Uncharacterized protein</fullName>
    </submittedName>
</protein>
<evidence type="ECO:0000313" key="1">
    <source>
        <dbReference type="EMBL" id="MBW0489804.1"/>
    </source>
</evidence>